<dbReference type="AlphaFoldDB" id="A0A2P8GQA9"/>
<dbReference type="GO" id="GO:0003677">
    <property type="term" value="F:DNA binding"/>
    <property type="evidence" value="ECO:0007669"/>
    <property type="project" value="InterPro"/>
</dbReference>
<dbReference type="InterPro" id="IPR013324">
    <property type="entry name" value="RNA_pol_sigma_r3/r4-like"/>
</dbReference>
<dbReference type="PANTHER" id="PTHR43133:SF46">
    <property type="entry name" value="RNA POLYMERASE SIGMA-70 FACTOR ECF SUBFAMILY"/>
    <property type="match status" value="1"/>
</dbReference>
<dbReference type="InterPro" id="IPR036388">
    <property type="entry name" value="WH-like_DNA-bd_sf"/>
</dbReference>
<name>A0A2P8GQA9_9BACT</name>
<evidence type="ECO:0000313" key="7">
    <source>
        <dbReference type="EMBL" id="PSL36159.1"/>
    </source>
</evidence>
<evidence type="ECO:0000259" key="5">
    <source>
        <dbReference type="Pfam" id="PF04542"/>
    </source>
</evidence>
<dbReference type="NCBIfam" id="TIGR02937">
    <property type="entry name" value="sigma70-ECF"/>
    <property type="match status" value="1"/>
</dbReference>
<dbReference type="InterPro" id="IPR013249">
    <property type="entry name" value="RNA_pol_sigma70_r4_t2"/>
</dbReference>
<evidence type="ECO:0000256" key="1">
    <source>
        <dbReference type="ARBA" id="ARBA00010641"/>
    </source>
</evidence>
<dbReference type="InterPro" id="IPR014327">
    <property type="entry name" value="RNA_pol_sigma70_bacteroid"/>
</dbReference>
<dbReference type="InterPro" id="IPR013325">
    <property type="entry name" value="RNA_pol_sigma_r2"/>
</dbReference>
<dbReference type="InterPro" id="IPR039425">
    <property type="entry name" value="RNA_pol_sigma-70-like"/>
</dbReference>
<dbReference type="SUPFAM" id="SSF88946">
    <property type="entry name" value="Sigma2 domain of RNA polymerase sigma factors"/>
    <property type="match status" value="1"/>
</dbReference>
<dbReference type="Proteomes" id="UP000240978">
    <property type="component" value="Unassembled WGS sequence"/>
</dbReference>
<accession>A0A2P8GQA9</accession>
<feature type="domain" description="RNA polymerase sigma-70 region 2" evidence="5">
    <location>
        <begin position="16"/>
        <end position="82"/>
    </location>
</feature>
<dbReference type="EMBL" id="PYGK01000001">
    <property type="protein sequence ID" value="PSL36159.1"/>
    <property type="molecule type" value="Genomic_DNA"/>
</dbReference>
<sequence>MTELKKKDKSELFLHLFHTCYEKLHRYAYTLLRDSEEANDIVQTVFARLWEKRETVVFEEDIKGYLYRSVHNLCMNNIRKDGARDRYVSYKTGNADNSMQGPTEQHTLARELEKHIVQATSALPEQCRVIFLKSREEGKKYAEIAAELDISVKTVEAQMSKALKLMRERLADYLLTIFLLLYINHLL</sequence>
<keyword evidence="8" id="KW-1185">Reference proteome</keyword>
<keyword evidence="3" id="KW-0731">Sigma factor</keyword>
<dbReference type="InterPro" id="IPR007627">
    <property type="entry name" value="RNA_pol_sigma70_r2"/>
</dbReference>
<keyword evidence="4" id="KW-0804">Transcription</keyword>
<reference evidence="7 8" key="1">
    <citation type="submission" date="2018-03" db="EMBL/GenBank/DDBJ databases">
        <title>Genomic Encyclopedia of Archaeal and Bacterial Type Strains, Phase II (KMG-II): from individual species to whole genera.</title>
        <authorList>
            <person name="Goeker M."/>
        </authorList>
    </citation>
    <scope>NUCLEOTIDE SEQUENCE [LARGE SCALE GENOMIC DNA]</scope>
    <source>
        <strain evidence="7 8">DSM 18107</strain>
    </source>
</reference>
<gene>
    <name evidence="7" type="ORF">CLV42_101928</name>
</gene>
<dbReference type="GO" id="GO:0016987">
    <property type="term" value="F:sigma factor activity"/>
    <property type="evidence" value="ECO:0007669"/>
    <property type="project" value="UniProtKB-KW"/>
</dbReference>
<comment type="caution">
    <text evidence="7">The sequence shown here is derived from an EMBL/GenBank/DDBJ whole genome shotgun (WGS) entry which is preliminary data.</text>
</comment>
<dbReference type="InterPro" id="IPR014284">
    <property type="entry name" value="RNA_pol_sigma-70_dom"/>
</dbReference>
<evidence type="ECO:0000256" key="4">
    <source>
        <dbReference type="ARBA" id="ARBA00023163"/>
    </source>
</evidence>
<protein>
    <submittedName>
        <fullName evidence="7">RNA polymerase sigma-70 factor (ECF subfamily)</fullName>
    </submittedName>
</protein>
<dbReference type="PANTHER" id="PTHR43133">
    <property type="entry name" value="RNA POLYMERASE ECF-TYPE SIGMA FACTO"/>
    <property type="match status" value="1"/>
</dbReference>
<dbReference type="NCBIfam" id="TIGR02985">
    <property type="entry name" value="Sig70_bacteroi1"/>
    <property type="match status" value="1"/>
</dbReference>
<dbReference type="Pfam" id="PF08281">
    <property type="entry name" value="Sigma70_r4_2"/>
    <property type="match status" value="1"/>
</dbReference>
<evidence type="ECO:0000256" key="3">
    <source>
        <dbReference type="ARBA" id="ARBA00023082"/>
    </source>
</evidence>
<evidence type="ECO:0000256" key="2">
    <source>
        <dbReference type="ARBA" id="ARBA00023015"/>
    </source>
</evidence>
<dbReference type="Gene3D" id="1.10.10.10">
    <property type="entry name" value="Winged helix-like DNA-binding domain superfamily/Winged helix DNA-binding domain"/>
    <property type="match status" value="1"/>
</dbReference>
<organism evidence="7 8">
    <name type="scientific">Chitinophaga ginsengisoli</name>
    <dbReference type="NCBI Taxonomy" id="363837"/>
    <lineage>
        <taxon>Bacteria</taxon>
        <taxon>Pseudomonadati</taxon>
        <taxon>Bacteroidota</taxon>
        <taxon>Chitinophagia</taxon>
        <taxon>Chitinophagales</taxon>
        <taxon>Chitinophagaceae</taxon>
        <taxon>Chitinophaga</taxon>
    </lineage>
</organism>
<dbReference type="Gene3D" id="1.10.1740.10">
    <property type="match status" value="1"/>
</dbReference>
<dbReference type="SUPFAM" id="SSF88659">
    <property type="entry name" value="Sigma3 and sigma4 domains of RNA polymerase sigma factors"/>
    <property type="match status" value="1"/>
</dbReference>
<feature type="domain" description="RNA polymerase sigma factor 70 region 4 type 2" evidence="6">
    <location>
        <begin position="117"/>
        <end position="166"/>
    </location>
</feature>
<dbReference type="GO" id="GO:0006352">
    <property type="term" value="P:DNA-templated transcription initiation"/>
    <property type="evidence" value="ECO:0007669"/>
    <property type="project" value="InterPro"/>
</dbReference>
<dbReference type="Pfam" id="PF04542">
    <property type="entry name" value="Sigma70_r2"/>
    <property type="match status" value="1"/>
</dbReference>
<comment type="similarity">
    <text evidence="1">Belongs to the sigma-70 factor family. ECF subfamily.</text>
</comment>
<keyword evidence="2" id="KW-0805">Transcription regulation</keyword>
<proteinExistence type="inferred from homology"/>
<evidence type="ECO:0000259" key="6">
    <source>
        <dbReference type="Pfam" id="PF08281"/>
    </source>
</evidence>
<evidence type="ECO:0000313" key="8">
    <source>
        <dbReference type="Proteomes" id="UP000240978"/>
    </source>
</evidence>